<gene>
    <name evidence="9" type="primary">LOC103281448</name>
</gene>
<dbReference type="InterPro" id="IPR016186">
    <property type="entry name" value="C-type_lectin-like/link_sf"/>
</dbReference>
<dbReference type="PANTHER" id="PTHR22803">
    <property type="entry name" value="MANNOSE, PHOSPHOLIPASE, LECTIN RECEPTOR RELATED"/>
    <property type="match status" value="1"/>
</dbReference>
<evidence type="ECO:0000256" key="5">
    <source>
        <dbReference type="ARBA" id="ARBA00022734"/>
    </source>
</evidence>
<evidence type="ECO:0000256" key="6">
    <source>
        <dbReference type="ARBA" id="ARBA00022837"/>
    </source>
</evidence>
<keyword evidence="6" id="KW-0106">Calcium</keyword>
<dbReference type="GO" id="GO:0038023">
    <property type="term" value="F:signaling receptor activity"/>
    <property type="evidence" value="ECO:0000318"/>
    <property type="project" value="GO_Central"/>
</dbReference>
<feature type="domain" description="C-type lectin" evidence="8">
    <location>
        <begin position="122"/>
        <end position="245"/>
    </location>
</feature>
<protein>
    <recommendedName>
        <fullName evidence="8">C-type lectin domain-containing protein</fullName>
    </recommendedName>
</protein>
<keyword evidence="7" id="KW-1015">Disulfide bond</keyword>
<sequence length="257" mass="29553">MTTSFKPSLIICFSYDPVASCFLYVSSAVQLPLWFLRSYKRCADSPFLPGHPIWGASRCSPFLDPFPFLLASLSRSRTKPEMGPGAYVSLGLLTCLASAPFIKAATGLKVSATLCPENWMYYKDNCYGYFPQKKDWKEAEKECQSRNAHLVSILSKKEACRVQKFLSRFQPDGDIWIGLHNPSKFLGRLLWEWTDGQHMDHSQWSPEEPNNFENRGEFCAEIWKSSEFKKWNDETCEVKNSFICKLSLEETEEQCFL</sequence>
<dbReference type="InterPro" id="IPR050111">
    <property type="entry name" value="C-type_lectin/snaclec_domain"/>
</dbReference>
<dbReference type="InParanoid" id="L7MZE1"/>
<dbReference type="SMART" id="SM00034">
    <property type="entry name" value="CLECT"/>
    <property type="match status" value="1"/>
</dbReference>
<dbReference type="HOGENOM" id="CLU_045492_2_0_1"/>
<dbReference type="InterPro" id="IPR016187">
    <property type="entry name" value="CTDL_fold"/>
</dbReference>
<evidence type="ECO:0000259" key="8">
    <source>
        <dbReference type="PROSITE" id="PS50041"/>
    </source>
</evidence>
<dbReference type="InterPro" id="IPR001304">
    <property type="entry name" value="C-type_lectin-like"/>
</dbReference>
<organism evidence="9 10">
    <name type="scientific">Anolis carolinensis</name>
    <name type="common">Green anole</name>
    <name type="synonym">American chameleon</name>
    <dbReference type="NCBI Taxonomy" id="28377"/>
    <lineage>
        <taxon>Eukaryota</taxon>
        <taxon>Metazoa</taxon>
        <taxon>Chordata</taxon>
        <taxon>Craniata</taxon>
        <taxon>Vertebrata</taxon>
        <taxon>Euteleostomi</taxon>
        <taxon>Lepidosauria</taxon>
        <taxon>Squamata</taxon>
        <taxon>Bifurcata</taxon>
        <taxon>Unidentata</taxon>
        <taxon>Episquamata</taxon>
        <taxon>Toxicofera</taxon>
        <taxon>Iguania</taxon>
        <taxon>Dactyloidae</taxon>
        <taxon>Anolis</taxon>
    </lineage>
</organism>
<comment type="subcellular location">
    <subcellularLocation>
        <location evidence="1">Secreted</location>
    </subcellularLocation>
</comment>
<dbReference type="FunFam" id="3.10.100.10:FF:000015">
    <property type="entry name" value="C-type lectin Cal"/>
    <property type="match status" value="1"/>
</dbReference>
<dbReference type="Proteomes" id="UP000001646">
    <property type="component" value="Unplaced"/>
</dbReference>
<comment type="similarity">
    <text evidence="2">Belongs to the true venom lectin family.</text>
</comment>
<keyword evidence="4" id="KW-0479">Metal-binding</keyword>
<dbReference type="InterPro" id="IPR018378">
    <property type="entry name" value="C-type_lectin_CS"/>
</dbReference>
<dbReference type="PRINTS" id="PR01504">
    <property type="entry name" value="PNCREATITSAP"/>
</dbReference>
<reference evidence="9" key="3">
    <citation type="submission" date="2025-09" db="UniProtKB">
        <authorList>
            <consortium name="Ensembl"/>
        </authorList>
    </citation>
    <scope>IDENTIFICATION</scope>
</reference>
<dbReference type="GO" id="GO:0046872">
    <property type="term" value="F:metal ion binding"/>
    <property type="evidence" value="ECO:0007669"/>
    <property type="project" value="UniProtKB-KW"/>
</dbReference>
<dbReference type="GO" id="GO:0030246">
    <property type="term" value="F:carbohydrate binding"/>
    <property type="evidence" value="ECO:0007669"/>
    <property type="project" value="UniProtKB-KW"/>
</dbReference>
<dbReference type="AlphaFoldDB" id="L7MZE1"/>
<reference evidence="9" key="2">
    <citation type="submission" date="2025-08" db="UniProtKB">
        <authorList>
            <consortium name="Ensembl"/>
        </authorList>
    </citation>
    <scope>IDENTIFICATION</scope>
</reference>
<evidence type="ECO:0000313" key="10">
    <source>
        <dbReference type="Proteomes" id="UP000001646"/>
    </source>
</evidence>
<dbReference type="PROSITE" id="PS00615">
    <property type="entry name" value="C_TYPE_LECTIN_1"/>
    <property type="match status" value="1"/>
</dbReference>
<dbReference type="GO" id="GO:0005576">
    <property type="term" value="C:extracellular region"/>
    <property type="evidence" value="ECO:0007669"/>
    <property type="project" value="UniProtKB-SubCell"/>
</dbReference>
<evidence type="ECO:0000256" key="7">
    <source>
        <dbReference type="ARBA" id="ARBA00023157"/>
    </source>
</evidence>
<dbReference type="Pfam" id="PF00059">
    <property type="entry name" value="Lectin_C"/>
    <property type="match status" value="1"/>
</dbReference>
<proteinExistence type="inferred from homology"/>
<name>L7MZE1_ANOCA</name>
<dbReference type="SUPFAM" id="SSF56436">
    <property type="entry name" value="C-type lectin-like"/>
    <property type="match status" value="1"/>
</dbReference>
<dbReference type="Gene3D" id="3.10.100.10">
    <property type="entry name" value="Mannose-Binding Protein A, subunit A"/>
    <property type="match status" value="1"/>
</dbReference>
<evidence type="ECO:0000313" key="9">
    <source>
        <dbReference type="Ensembl" id="ENSACAP00000000439.4"/>
    </source>
</evidence>
<dbReference type="eggNOG" id="KOG4297">
    <property type="taxonomic scope" value="Eukaryota"/>
</dbReference>
<dbReference type="GeneTree" id="ENSGT00940000162818"/>
<keyword evidence="10" id="KW-1185">Reference proteome</keyword>
<evidence type="ECO:0000256" key="2">
    <source>
        <dbReference type="ARBA" id="ARBA00006250"/>
    </source>
</evidence>
<keyword evidence="3" id="KW-0964">Secreted</keyword>
<dbReference type="Bgee" id="ENSACAG00000000536">
    <property type="expression patterns" value="Expressed in kidney and 3 other cell types or tissues"/>
</dbReference>
<dbReference type="Ensembl" id="ENSACAT00000000456.4">
    <property type="protein sequence ID" value="ENSACAP00000000439.4"/>
    <property type="gene ID" value="ENSACAG00000000536.4"/>
</dbReference>
<dbReference type="PROSITE" id="PS50041">
    <property type="entry name" value="C_TYPE_LECTIN_2"/>
    <property type="match status" value="1"/>
</dbReference>
<accession>L7MZE1</accession>
<reference evidence="9" key="1">
    <citation type="submission" date="2009-12" db="EMBL/GenBank/DDBJ databases">
        <title>The Genome Sequence of Anolis carolinensis (Green Anole Lizard).</title>
        <authorList>
            <consortium name="The Genome Sequencing Platform"/>
            <person name="Di Palma F."/>
            <person name="Alfoldi J."/>
            <person name="Heiman D."/>
            <person name="Young S."/>
            <person name="Grabherr M."/>
            <person name="Johnson J."/>
            <person name="Lander E.S."/>
            <person name="Lindblad-Toh K."/>
        </authorList>
    </citation>
    <scope>NUCLEOTIDE SEQUENCE [LARGE SCALE GENOMIC DNA]</scope>
    <source>
        <strain evidence="9">JBL SC #1</strain>
    </source>
</reference>
<keyword evidence="5" id="KW-0430">Lectin</keyword>
<evidence type="ECO:0000256" key="1">
    <source>
        <dbReference type="ARBA" id="ARBA00004613"/>
    </source>
</evidence>
<evidence type="ECO:0000256" key="4">
    <source>
        <dbReference type="ARBA" id="ARBA00022723"/>
    </source>
</evidence>
<evidence type="ECO:0000256" key="3">
    <source>
        <dbReference type="ARBA" id="ARBA00022525"/>
    </source>
</evidence>